<evidence type="ECO:0000313" key="2">
    <source>
        <dbReference type="EMBL" id="CAD8145191.1"/>
    </source>
</evidence>
<evidence type="ECO:0000256" key="1">
    <source>
        <dbReference type="SAM" id="Coils"/>
    </source>
</evidence>
<evidence type="ECO:0000313" key="3">
    <source>
        <dbReference type="Proteomes" id="UP000689195"/>
    </source>
</evidence>
<sequence length="712" mass="84715">MTPKIKKGKPYQKASPIKSKDIKIIVIDSFKRDKKKQEVKKKGTKKQLSKLQKFQTQMIPQNNVDQIRLQHISSKIQQNYRTQNQSYLLKIKNLYDQYKSLILKYTLLTELDDFTNCHDFLRKTIINTFINQIKQSFDFQNKIQFQVISIDQLISIQLKINAQTQQLELYNLLKPVFRTKTVDQAYIKLKIMMQQRNILKKLEEKNQAFESLKEQSLEKCFDNEIGDLHFSALNYTELLETQQKQELIQNAKAKQDQPLILDSFFKNSNLQNPKQQINSIRQFLLKPIAKQQMEISKISIKSRNQSKESCNSRNDQYFMPFQSNIQKQKAMPYQNLIQEFRQQNKQIFQPNVNQKVSRIQSMNTSFELPFDLESQTSCTPANAKKTMLVQNRPNNKIGFEGGCRDIDKYSYNSRKEIQNPNISVNRNDINQSQLYNYQNRSVDFSRQLGFSNLYNSKIFNGNNNQINLNNNNNNNLQFSKIQSLHASTIVNDWLCESPQNRLILQQQNMFQQYNWIIFTNENSNMRFNRQINIQNLKLLNVQIDSNFFDDYEYILLSDKFKILIMEQKDLVCPETHMRLGKGDEKGAIQSLINKMKLQMQQFMLQYNSRQVIVLIQYQHQFFLRMLIEYIFPQLGQLQEQYKITPFYQIEELQEIIFDLIQNQENIRYDRLIKVPNDLNKFRSKIQNIEFSNLVTMRCLNQLYQTLVQQLTN</sequence>
<reference evidence="2" key="1">
    <citation type="submission" date="2021-01" db="EMBL/GenBank/DDBJ databases">
        <authorList>
            <consortium name="Genoscope - CEA"/>
            <person name="William W."/>
        </authorList>
    </citation>
    <scope>NUCLEOTIDE SEQUENCE</scope>
</reference>
<gene>
    <name evidence="2" type="ORF">PPENT_87.1.T0140119</name>
</gene>
<name>A0A8S1SUB1_9CILI</name>
<dbReference type="Proteomes" id="UP000689195">
    <property type="component" value="Unassembled WGS sequence"/>
</dbReference>
<dbReference type="OrthoDB" id="302255at2759"/>
<accession>A0A8S1SUB1</accession>
<keyword evidence="1" id="KW-0175">Coiled coil</keyword>
<organism evidence="2 3">
    <name type="scientific">Paramecium pentaurelia</name>
    <dbReference type="NCBI Taxonomy" id="43138"/>
    <lineage>
        <taxon>Eukaryota</taxon>
        <taxon>Sar</taxon>
        <taxon>Alveolata</taxon>
        <taxon>Ciliophora</taxon>
        <taxon>Intramacronucleata</taxon>
        <taxon>Oligohymenophorea</taxon>
        <taxon>Peniculida</taxon>
        <taxon>Parameciidae</taxon>
        <taxon>Paramecium</taxon>
    </lineage>
</organism>
<protein>
    <submittedName>
        <fullName evidence="2">Uncharacterized protein</fullName>
    </submittedName>
</protein>
<proteinExistence type="predicted"/>
<dbReference type="EMBL" id="CAJJDO010000014">
    <property type="protein sequence ID" value="CAD8145191.1"/>
    <property type="molecule type" value="Genomic_DNA"/>
</dbReference>
<keyword evidence="3" id="KW-1185">Reference proteome</keyword>
<comment type="caution">
    <text evidence="2">The sequence shown here is derived from an EMBL/GenBank/DDBJ whole genome shotgun (WGS) entry which is preliminary data.</text>
</comment>
<feature type="coiled-coil region" evidence="1">
    <location>
        <begin position="192"/>
        <end position="219"/>
    </location>
</feature>
<dbReference type="AlphaFoldDB" id="A0A8S1SUB1"/>